<comment type="subcellular location">
    <subcellularLocation>
        <location evidence="1">Endomembrane system</location>
        <topology evidence="1">Multi-pass membrane protein</topology>
    </subcellularLocation>
</comment>
<dbReference type="Proteomes" id="UP000288716">
    <property type="component" value="Unassembled WGS sequence"/>
</dbReference>
<dbReference type="InterPro" id="IPR026749">
    <property type="entry name" value="Tmem135"/>
</dbReference>
<dbReference type="InterPro" id="IPR031926">
    <property type="entry name" value="TMEM135_N"/>
</dbReference>
<comment type="similarity">
    <text evidence="2">Belongs to the TMEM135 family.</text>
</comment>
<keyword evidence="9" id="KW-1185">Reference proteome</keyword>
<accession>A0A443SBJ6</accession>
<evidence type="ECO:0000259" key="7">
    <source>
        <dbReference type="Pfam" id="PF15982"/>
    </source>
</evidence>
<evidence type="ECO:0000256" key="3">
    <source>
        <dbReference type="ARBA" id="ARBA00022692"/>
    </source>
</evidence>
<evidence type="ECO:0000256" key="6">
    <source>
        <dbReference type="SAM" id="Phobius"/>
    </source>
</evidence>
<reference evidence="8 9" key="1">
    <citation type="journal article" date="2018" name="Gigascience">
        <title>Genomes of trombidid mites reveal novel predicted allergens and laterally-transferred genes associated with secondary metabolism.</title>
        <authorList>
            <person name="Dong X."/>
            <person name="Chaisiri K."/>
            <person name="Xia D."/>
            <person name="Armstrong S.D."/>
            <person name="Fang Y."/>
            <person name="Donnelly M.J."/>
            <person name="Kadowaki T."/>
            <person name="McGarry J.W."/>
            <person name="Darby A.C."/>
            <person name="Makepeace B.L."/>
        </authorList>
    </citation>
    <scope>NUCLEOTIDE SEQUENCE [LARGE SCALE GENOMIC DNA]</scope>
    <source>
        <strain evidence="8">UoL-UT</strain>
    </source>
</reference>
<organism evidence="8 9">
    <name type="scientific">Leptotrombidium deliense</name>
    <dbReference type="NCBI Taxonomy" id="299467"/>
    <lineage>
        <taxon>Eukaryota</taxon>
        <taxon>Metazoa</taxon>
        <taxon>Ecdysozoa</taxon>
        <taxon>Arthropoda</taxon>
        <taxon>Chelicerata</taxon>
        <taxon>Arachnida</taxon>
        <taxon>Acari</taxon>
        <taxon>Acariformes</taxon>
        <taxon>Trombidiformes</taxon>
        <taxon>Prostigmata</taxon>
        <taxon>Anystina</taxon>
        <taxon>Parasitengona</taxon>
        <taxon>Trombiculoidea</taxon>
        <taxon>Trombiculidae</taxon>
        <taxon>Leptotrombidium</taxon>
    </lineage>
</organism>
<keyword evidence="5 6" id="KW-0472">Membrane</keyword>
<evidence type="ECO:0000313" key="9">
    <source>
        <dbReference type="Proteomes" id="UP000288716"/>
    </source>
</evidence>
<feature type="transmembrane region" description="Helical" evidence="6">
    <location>
        <begin position="135"/>
        <end position="153"/>
    </location>
</feature>
<dbReference type="VEuPathDB" id="VectorBase:LDEU007122"/>
<dbReference type="PANTHER" id="PTHR12459">
    <property type="entry name" value="TRANSMEMBRANE PROTEIN 135-RELATED"/>
    <property type="match status" value="1"/>
</dbReference>
<keyword evidence="3 6" id="KW-0812">Transmembrane</keyword>
<comment type="caution">
    <text evidence="8">The sequence shown here is derived from an EMBL/GenBank/DDBJ whole genome shotgun (WGS) entry which is preliminary data.</text>
</comment>
<protein>
    <submittedName>
        <fullName evidence="8">Transmembrane protein 135-like protein</fullName>
    </submittedName>
</protein>
<gene>
    <name evidence="8" type="ORF">B4U80_03370</name>
</gene>
<feature type="transmembrane region" description="Helical" evidence="6">
    <location>
        <begin position="165"/>
        <end position="181"/>
    </location>
</feature>
<dbReference type="PANTHER" id="PTHR12459:SF15">
    <property type="entry name" value="TRANSMEMBRANE PROTEIN 135"/>
    <property type="match status" value="1"/>
</dbReference>
<sequence length="472" mass="54174">MPSVFSKLYYYIIAPDWNLPYNCYETGHTWTPYCSLAAFHISRDVIKESLKIYSSLYIASHLAFSRKYDRHAIVQLLKSILTSTAFLGFNAYAMFLIFCLTTKLFGKMYYGTIVYIPAFVASMMAIFIERPSRRGALAVYCANIASECLFNIAVKRKYFKPIPKGETVLFMASMSLLLYIIRKNGFGKDPISFAMKLILGRSEAKRSQRSVNRSAAALVDCDSKLLNKSNVVEMSTIEVNNVSLKEVMHLKHITCLHARESCLKYSFRGFLRPFLFAWVGQSLFQTLIKFDRFLKDPNIIFRALRNQKNINFGLFMGTFSGAFKLINCALRWYQNESNDWHAFVAAMIAGSSMLISRSSTIATYVAWKCIETLYCMAIKRGFALYPTATIAFVYAASVNVIFYTGVMMPNCLRLSYFKFIDRVSNHKLHFFNRSLLQVFEPEAVHGYEEFIPDLSPAHCSRKFLESVFVWMI</sequence>
<name>A0A443SBJ6_9ACAR</name>
<dbReference type="GO" id="GO:0012505">
    <property type="term" value="C:endomembrane system"/>
    <property type="evidence" value="ECO:0007669"/>
    <property type="project" value="UniProtKB-SubCell"/>
</dbReference>
<evidence type="ECO:0000256" key="5">
    <source>
        <dbReference type="ARBA" id="ARBA00023136"/>
    </source>
</evidence>
<evidence type="ECO:0000313" key="8">
    <source>
        <dbReference type="EMBL" id="RWS24918.1"/>
    </source>
</evidence>
<feature type="transmembrane region" description="Helical" evidence="6">
    <location>
        <begin position="76"/>
        <end position="97"/>
    </location>
</feature>
<evidence type="ECO:0000256" key="4">
    <source>
        <dbReference type="ARBA" id="ARBA00022989"/>
    </source>
</evidence>
<feature type="transmembrane region" description="Helical" evidence="6">
    <location>
        <begin position="312"/>
        <end position="334"/>
    </location>
</feature>
<dbReference type="OrthoDB" id="6483998at2759"/>
<feature type="transmembrane region" description="Helical" evidence="6">
    <location>
        <begin position="109"/>
        <end position="128"/>
    </location>
</feature>
<proteinExistence type="inferred from homology"/>
<dbReference type="Pfam" id="PF15982">
    <property type="entry name" value="TMEM135_C_rich"/>
    <property type="match status" value="1"/>
</dbReference>
<dbReference type="EMBL" id="NCKV01004268">
    <property type="protein sequence ID" value="RWS24918.1"/>
    <property type="molecule type" value="Genomic_DNA"/>
</dbReference>
<feature type="domain" description="Transmembrane protein 135 N-terminal" evidence="7">
    <location>
        <begin position="20"/>
        <end position="154"/>
    </location>
</feature>
<evidence type="ECO:0000256" key="2">
    <source>
        <dbReference type="ARBA" id="ARBA00008924"/>
    </source>
</evidence>
<keyword evidence="4 6" id="KW-1133">Transmembrane helix</keyword>
<evidence type="ECO:0000256" key="1">
    <source>
        <dbReference type="ARBA" id="ARBA00004127"/>
    </source>
</evidence>
<feature type="transmembrane region" description="Helical" evidence="6">
    <location>
        <begin position="340"/>
        <end position="370"/>
    </location>
</feature>
<dbReference type="AlphaFoldDB" id="A0A443SBJ6"/>
<feature type="transmembrane region" description="Helical" evidence="6">
    <location>
        <begin position="382"/>
        <end position="403"/>
    </location>
</feature>